<dbReference type="RefSeq" id="WP_080022396.1">
    <property type="nucleotide sequence ID" value="NZ_LTAY01000030.1"/>
</dbReference>
<dbReference type="Gene3D" id="3.40.640.10">
    <property type="entry name" value="Type I PLP-dependent aspartate aminotransferase-like (Major domain)"/>
    <property type="match status" value="1"/>
</dbReference>
<evidence type="ECO:0000259" key="7">
    <source>
        <dbReference type="Pfam" id="PF03711"/>
    </source>
</evidence>
<feature type="domain" description="Orn/Lys/Arg decarboxylases family 1 pyridoxal-P attachment site" evidence="6">
    <location>
        <begin position="6"/>
        <end position="304"/>
    </location>
</feature>
<dbReference type="GO" id="GO:0008792">
    <property type="term" value="F:arginine decarboxylase activity"/>
    <property type="evidence" value="ECO:0007669"/>
    <property type="project" value="UniProtKB-EC"/>
</dbReference>
<accession>A0A1V4SY78</accession>
<gene>
    <name evidence="8" type="primary">speA_1</name>
    <name evidence="8" type="ORF">CLTHE_11310</name>
</gene>
<evidence type="ECO:0000256" key="4">
    <source>
        <dbReference type="ARBA" id="ARBA00022898"/>
    </source>
</evidence>
<dbReference type="Pfam" id="PF03711">
    <property type="entry name" value="OKR_DC_1_C"/>
    <property type="match status" value="1"/>
</dbReference>
<dbReference type="InterPro" id="IPR015421">
    <property type="entry name" value="PyrdxlP-dep_Trfase_major"/>
</dbReference>
<dbReference type="InterPro" id="IPR036633">
    <property type="entry name" value="Prn/Lys/Arg_de-COase_C_sf"/>
</dbReference>
<dbReference type="SUPFAM" id="SSF53383">
    <property type="entry name" value="PLP-dependent transferases"/>
    <property type="match status" value="1"/>
</dbReference>
<comment type="caution">
    <text evidence="8">The sequence shown here is derived from an EMBL/GenBank/DDBJ whole genome shotgun (WGS) entry which is preliminary data.</text>
</comment>
<name>A0A1V4SY78_9CLOT</name>
<feature type="domain" description="Orn/Lys/Arg decarboxylase C-terminal" evidence="7">
    <location>
        <begin position="401"/>
        <end position="455"/>
    </location>
</feature>
<evidence type="ECO:0000256" key="5">
    <source>
        <dbReference type="ARBA" id="ARBA00023239"/>
    </source>
</evidence>
<keyword evidence="4" id="KW-0663">Pyridoxal phosphate</keyword>
<organism evidence="8 9">
    <name type="scientific">Clostridium thermobutyricum DSM 4928</name>
    <dbReference type="NCBI Taxonomy" id="1121339"/>
    <lineage>
        <taxon>Bacteria</taxon>
        <taxon>Bacillati</taxon>
        <taxon>Bacillota</taxon>
        <taxon>Clostridia</taxon>
        <taxon>Eubacteriales</taxon>
        <taxon>Clostridiaceae</taxon>
        <taxon>Clostridium</taxon>
    </lineage>
</organism>
<dbReference type="OrthoDB" id="9815233at2"/>
<dbReference type="PANTHER" id="PTHR43277">
    <property type="entry name" value="ARGININE DECARBOXYLASE"/>
    <property type="match status" value="1"/>
</dbReference>
<sequence>MEGRIPILEEIIKYNKEENLILSMPGNKCGKAFLKDYVGREFFEKMGSLDITEVEPLDNLHHPEGIIKEATELLKKYYDCKKAYFSLNGSTGANIISIFSAFDEGDEVLVERNCHRSIYNALILKKLKVSYIKGIVDKERDIFLPPTIKDIKIALEKNKNVKGVILTYPNYFGVSYEIEELILELKKKNIKTIIDSAHGAHYNCTNKLPKSLTSIADYVILSAHKTIPSLTQGGYLIVNDNNPKVDFYFSALTTTSPSYLLMASLDYGRHYMEVYGEKDYEELILRCEKWRACIEKIEGIHIYSEEDLSKGYSIDKTRYVIILEKEYSGEKLLEYLRKEKIQCEMSFSRGVVLIFSTFNIDEDFEKLYIALKNLNLEKIKSDSIINSRFIEEIPEKKYEPYEILNKEFIEMPIDENLIGKISKEHIVPYPPGIPLLCPGEIINNEILNIIKDYIKKNIDIIGLEDNKIKIIK</sequence>
<reference evidence="8 9" key="1">
    <citation type="submission" date="2016-02" db="EMBL/GenBank/DDBJ databases">
        <title>Genome sequence of Clostridium thermobutyricum DSM 4928.</title>
        <authorList>
            <person name="Poehlein A."/>
            <person name="Daniel R."/>
        </authorList>
    </citation>
    <scope>NUCLEOTIDE SEQUENCE [LARGE SCALE GENOMIC DNA]</scope>
    <source>
        <strain evidence="8 9">DSM 4928</strain>
    </source>
</reference>
<dbReference type="Pfam" id="PF01276">
    <property type="entry name" value="OKR_DC_1"/>
    <property type="match status" value="1"/>
</dbReference>
<evidence type="ECO:0000313" key="8">
    <source>
        <dbReference type="EMBL" id="OPX48600.1"/>
    </source>
</evidence>
<dbReference type="InterPro" id="IPR008286">
    <property type="entry name" value="Prn/Lys/Arg_de-COase_C"/>
</dbReference>
<evidence type="ECO:0000256" key="3">
    <source>
        <dbReference type="ARBA" id="ARBA00022793"/>
    </source>
</evidence>
<protein>
    <submittedName>
        <fullName evidence="8">Arginine decarboxylase</fullName>
        <ecNumber evidence="8">4.1.1.19</ecNumber>
    </submittedName>
</protein>
<evidence type="ECO:0000256" key="2">
    <source>
        <dbReference type="ARBA" id="ARBA00010671"/>
    </source>
</evidence>
<dbReference type="InterPro" id="IPR000310">
    <property type="entry name" value="Orn/Lys/Arg_deCO2ase_major_dom"/>
</dbReference>
<comment type="cofactor">
    <cofactor evidence="1">
        <name>pyridoxal 5'-phosphate</name>
        <dbReference type="ChEBI" id="CHEBI:597326"/>
    </cofactor>
</comment>
<dbReference type="EMBL" id="LTAY01000030">
    <property type="protein sequence ID" value="OPX48600.1"/>
    <property type="molecule type" value="Genomic_DNA"/>
</dbReference>
<proteinExistence type="inferred from homology"/>
<keyword evidence="3" id="KW-0210">Decarboxylase</keyword>
<comment type="similarity">
    <text evidence="2">Belongs to the Orn/Lys/Arg decarboxylase class-I family.</text>
</comment>
<evidence type="ECO:0000256" key="1">
    <source>
        <dbReference type="ARBA" id="ARBA00001933"/>
    </source>
</evidence>
<keyword evidence="5 8" id="KW-0456">Lyase</keyword>
<evidence type="ECO:0000259" key="6">
    <source>
        <dbReference type="Pfam" id="PF01276"/>
    </source>
</evidence>
<dbReference type="InterPro" id="IPR015424">
    <property type="entry name" value="PyrdxlP-dep_Trfase"/>
</dbReference>
<dbReference type="SUPFAM" id="SSF55904">
    <property type="entry name" value="Ornithine decarboxylase C-terminal domain"/>
    <property type="match status" value="1"/>
</dbReference>
<dbReference type="Gene3D" id="3.90.105.10">
    <property type="entry name" value="Molybdopterin biosynthesis moea protein, domain 2"/>
    <property type="match status" value="1"/>
</dbReference>
<dbReference type="AlphaFoldDB" id="A0A1V4SY78"/>
<dbReference type="Proteomes" id="UP000191448">
    <property type="component" value="Unassembled WGS sequence"/>
</dbReference>
<dbReference type="InterPro" id="IPR052357">
    <property type="entry name" value="Orn_Lys_Arg_decarboxylase-I"/>
</dbReference>
<dbReference type="PANTHER" id="PTHR43277:SF4">
    <property type="entry name" value="ARGININE DECARBOXYLASE"/>
    <property type="match status" value="1"/>
</dbReference>
<evidence type="ECO:0000313" key="9">
    <source>
        <dbReference type="Proteomes" id="UP000191448"/>
    </source>
</evidence>
<dbReference type="EC" id="4.1.1.19" evidence="8"/>